<name>A0ABN6H504_9BACT</name>
<keyword evidence="2" id="KW-1133">Transmembrane helix</keyword>
<proteinExistence type="predicted"/>
<keyword evidence="2" id="KW-0812">Transmembrane</keyword>
<gene>
    <name evidence="3" type="ORF">HAHE_26550</name>
</gene>
<protein>
    <submittedName>
        <fullName evidence="3">Uncharacterized protein</fullName>
    </submittedName>
</protein>
<feature type="transmembrane region" description="Helical" evidence="2">
    <location>
        <begin position="129"/>
        <end position="149"/>
    </location>
</feature>
<organism evidence="3 4">
    <name type="scientific">Haloferula helveola</name>
    <dbReference type="NCBI Taxonomy" id="490095"/>
    <lineage>
        <taxon>Bacteria</taxon>
        <taxon>Pseudomonadati</taxon>
        <taxon>Verrucomicrobiota</taxon>
        <taxon>Verrucomicrobiia</taxon>
        <taxon>Verrucomicrobiales</taxon>
        <taxon>Verrucomicrobiaceae</taxon>
        <taxon>Haloferula</taxon>
    </lineage>
</organism>
<dbReference type="Proteomes" id="UP001374893">
    <property type="component" value="Chromosome"/>
</dbReference>
<evidence type="ECO:0000313" key="3">
    <source>
        <dbReference type="EMBL" id="BCX48747.1"/>
    </source>
</evidence>
<dbReference type="EMBL" id="AP024702">
    <property type="protein sequence ID" value="BCX48747.1"/>
    <property type="molecule type" value="Genomic_DNA"/>
</dbReference>
<keyword evidence="4" id="KW-1185">Reference proteome</keyword>
<reference evidence="3 4" key="1">
    <citation type="submission" date="2021-06" db="EMBL/GenBank/DDBJ databases">
        <title>Complete genome of Haloferula helveola possessing various polysaccharide degrading enzymes.</title>
        <authorList>
            <person name="Takami H."/>
            <person name="Huang C."/>
            <person name="Hamasaki K."/>
        </authorList>
    </citation>
    <scope>NUCLEOTIDE SEQUENCE [LARGE SCALE GENOMIC DNA]</scope>
    <source>
        <strain evidence="3 4">CN-1</strain>
    </source>
</reference>
<keyword evidence="2" id="KW-0472">Membrane</keyword>
<feature type="transmembrane region" description="Helical" evidence="2">
    <location>
        <begin position="156"/>
        <end position="178"/>
    </location>
</feature>
<evidence type="ECO:0000313" key="4">
    <source>
        <dbReference type="Proteomes" id="UP001374893"/>
    </source>
</evidence>
<sequence length="187" mass="19936">MGGIRGSEDDVGAMNTPNALQRNLRGIPSSPVPFRGSGKHRRPRRESGYTPSVKLVTGSVPSDADSKLKQLVSVHPVESELVTRSAQVSWVVGTAMGSVAALLVLYMWIEGIIGIVGQLTNAVWHSNDGGAFVLALYGVHLLGIPGAALARGRFQIGVYAIAAFWISVLGSIPIVYVLNQLFWIFLG</sequence>
<feature type="transmembrane region" description="Helical" evidence="2">
    <location>
        <begin position="88"/>
        <end position="109"/>
    </location>
</feature>
<feature type="region of interest" description="Disordered" evidence="1">
    <location>
        <begin position="1"/>
        <end position="52"/>
    </location>
</feature>
<evidence type="ECO:0000256" key="1">
    <source>
        <dbReference type="SAM" id="MobiDB-lite"/>
    </source>
</evidence>
<accession>A0ABN6H504</accession>
<evidence type="ECO:0000256" key="2">
    <source>
        <dbReference type="SAM" id="Phobius"/>
    </source>
</evidence>